<dbReference type="InterPro" id="IPR036188">
    <property type="entry name" value="FAD/NAD-bd_sf"/>
</dbReference>
<dbReference type="InterPro" id="IPR002937">
    <property type="entry name" value="Amino_oxidase"/>
</dbReference>
<dbReference type="EMBL" id="CP144089">
    <property type="protein sequence ID" value="WWD03931.1"/>
    <property type="molecule type" value="Genomic_DNA"/>
</dbReference>
<comment type="cofactor">
    <cofactor evidence="11">
        <name>FAD</name>
        <dbReference type="ChEBI" id="CHEBI:57692"/>
    </cofactor>
    <text evidence="11">Binds 1 FAD per subunit.</text>
</comment>
<comment type="subcellular location">
    <subcellularLocation>
        <location evidence="11">Mitochondrion inner membrane</location>
    </subcellularLocation>
</comment>
<dbReference type="GO" id="GO:0006782">
    <property type="term" value="P:protoporphyrinogen IX biosynthetic process"/>
    <property type="evidence" value="ECO:0007669"/>
    <property type="project" value="UniProtKB-UniRule"/>
</dbReference>
<evidence type="ECO:0000256" key="5">
    <source>
        <dbReference type="ARBA" id="ARBA00022630"/>
    </source>
</evidence>
<evidence type="ECO:0000256" key="11">
    <source>
        <dbReference type="RuleBase" id="RU367069"/>
    </source>
</evidence>
<keyword evidence="14" id="KW-1185">Reference proteome</keyword>
<dbReference type="GO" id="GO:0005743">
    <property type="term" value="C:mitochondrial inner membrane"/>
    <property type="evidence" value="ECO:0007669"/>
    <property type="project" value="UniProtKB-SubCell"/>
</dbReference>
<evidence type="ECO:0000256" key="6">
    <source>
        <dbReference type="ARBA" id="ARBA00022827"/>
    </source>
</evidence>
<evidence type="ECO:0000313" key="14">
    <source>
        <dbReference type="Proteomes" id="UP001358614"/>
    </source>
</evidence>
<dbReference type="KEGG" id="ker:91100793"/>
<dbReference type="GeneID" id="91100793"/>
<dbReference type="NCBIfam" id="TIGR00562">
    <property type="entry name" value="proto_IX_ox"/>
    <property type="match status" value="1"/>
</dbReference>
<evidence type="ECO:0000256" key="1">
    <source>
        <dbReference type="ARBA" id="ARBA00002600"/>
    </source>
</evidence>
<dbReference type="Proteomes" id="UP001358614">
    <property type="component" value="Chromosome 1"/>
</dbReference>
<dbReference type="EC" id="1.3.3.4" evidence="4 11"/>
<keyword evidence="7 11" id="KW-0560">Oxidoreductase</keyword>
<dbReference type="AlphaFoldDB" id="A0AAX4KBY9"/>
<comment type="similarity">
    <text evidence="3 11">Belongs to the protoporphyrinogen/coproporphyrinogen oxidase family. Protoporphyrinogen oxidase subfamily.</text>
</comment>
<evidence type="ECO:0000256" key="2">
    <source>
        <dbReference type="ARBA" id="ARBA00005073"/>
    </source>
</evidence>
<feature type="domain" description="Amine oxidase" evidence="12">
    <location>
        <begin position="14"/>
        <end position="507"/>
    </location>
</feature>
<protein>
    <recommendedName>
        <fullName evidence="4 11">Protoporphyrinogen oxidase</fullName>
        <ecNumber evidence="4 11">1.3.3.4</ecNumber>
    </recommendedName>
</protein>
<accession>A0AAX4KBY9</accession>
<evidence type="ECO:0000256" key="7">
    <source>
        <dbReference type="ARBA" id="ARBA00023002"/>
    </source>
</evidence>
<evidence type="ECO:0000256" key="9">
    <source>
        <dbReference type="ARBA" id="ARBA00023244"/>
    </source>
</evidence>
<keyword evidence="8 11" id="KW-0350">Heme biosynthesis</keyword>
<keyword evidence="5 11" id="KW-0285">Flavoprotein</keyword>
<evidence type="ECO:0000256" key="8">
    <source>
        <dbReference type="ARBA" id="ARBA00023133"/>
    </source>
</evidence>
<dbReference type="RefSeq" id="XP_066081898.1">
    <property type="nucleotide sequence ID" value="XM_066225801.1"/>
</dbReference>
<comment type="function">
    <text evidence="1 11">Catalyzes the 6-electron oxidation of protoporphyrinogen-IX to form protoporphyrin-IX.</text>
</comment>
<dbReference type="SUPFAM" id="SSF54373">
    <property type="entry name" value="FAD-linked reductases, C-terminal domain"/>
    <property type="match status" value="1"/>
</dbReference>
<gene>
    <name evidence="13" type="ORF">V865_001989</name>
</gene>
<keyword evidence="9 11" id="KW-0627">Porphyrin biosynthesis</keyword>
<evidence type="ECO:0000256" key="4">
    <source>
        <dbReference type="ARBA" id="ARBA00012867"/>
    </source>
</evidence>
<dbReference type="InterPro" id="IPR050464">
    <property type="entry name" value="Zeta_carotene_desat/Oxidored"/>
</dbReference>
<name>A0AAX4KBY9_9TREE</name>
<dbReference type="Pfam" id="PF01593">
    <property type="entry name" value="Amino_oxidase"/>
    <property type="match status" value="1"/>
</dbReference>
<evidence type="ECO:0000256" key="10">
    <source>
        <dbReference type="ARBA" id="ARBA00047554"/>
    </source>
</evidence>
<sequence length="526" mass="57019">MPGPRNITILGGGLSGLTAAYKLSRSSISGQKITLIESTNRVGGWINSTKHEVEFQNPDIKREMIKGEVTIESGPRSIRPRGSEGAKGMLRLLKELNLTSSILPIPFSHPAAKNRYLLNTSTSSLTALPTSPLSIISSNSPLLKGLLPSALKEPFRPRLNGFTDESVDSFFARRFSPDIAQNLASAMVHGIYAASSKDLSVRSAFPSLWNAEKEYGSVVLGMLRGGTASKKTKDEEDELGELGKESKKWSLYGLKGGLSTLTNSLYEEIQRSGNVEIKSQESVKSISVQPQQGEQNGMVEIETTKGKYTTDHILSALSSSTLSSILAPNQSLPHLDVNPYTSVGVINLVYPLPPSQIHPAGFGYLIPRSSGSLNPFGVLGVIFDSTAIPLSTDVKGVTKLTLMLGGPYWSTYDPKLTPPKTNEELVNNAIQHLNGIFPHLEDVQPILKLGKIHWNCIPTYTLNHGQRLRELHESIQSGGWNGKLSLIGNAYGGVGLNDCVYSSESVVNALGQGRSVTGLERWENWE</sequence>
<comment type="pathway">
    <text evidence="2 11">Porphyrin-containing compound metabolism; protoporphyrin-IX biosynthesis; protoporphyrin-IX from protoporphyrinogen-IX: step 1/1.</text>
</comment>
<proteinExistence type="inferred from homology"/>
<evidence type="ECO:0000313" key="13">
    <source>
        <dbReference type="EMBL" id="WWD03931.1"/>
    </source>
</evidence>
<evidence type="ECO:0000256" key="3">
    <source>
        <dbReference type="ARBA" id="ARBA00010551"/>
    </source>
</evidence>
<organism evidence="13 14">
    <name type="scientific">Kwoniella europaea PYCC6329</name>
    <dbReference type="NCBI Taxonomy" id="1423913"/>
    <lineage>
        <taxon>Eukaryota</taxon>
        <taxon>Fungi</taxon>
        <taxon>Dikarya</taxon>
        <taxon>Basidiomycota</taxon>
        <taxon>Agaricomycotina</taxon>
        <taxon>Tremellomycetes</taxon>
        <taxon>Tremellales</taxon>
        <taxon>Cryptococcaceae</taxon>
        <taxon>Kwoniella</taxon>
    </lineage>
</organism>
<comment type="catalytic activity">
    <reaction evidence="10 11">
        <text>protoporphyrinogen IX + 3 O2 = protoporphyrin IX + 3 H2O2</text>
        <dbReference type="Rhea" id="RHEA:25576"/>
        <dbReference type="ChEBI" id="CHEBI:15379"/>
        <dbReference type="ChEBI" id="CHEBI:16240"/>
        <dbReference type="ChEBI" id="CHEBI:57306"/>
        <dbReference type="ChEBI" id="CHEBI:57307"/>
        <dbReference type="EC" id="1.3.3.4"/>
    </reaction>
</comment>
<dbReference type="SUPFAM" id="SSF51905">
    <property type="entry name" value="FAD/NAD(P)-binding domain"/>
    <property type="match status" value="1"/>
</dbReference>
<dbReference type="InterPro" id="IPR004572">
    <property type="entry name" value="Protoporphyrinogen_oxidase"/>
</dbReference>
<dbReference type="PANTHER" id="PTHR42923:SF3">
    <property type="entry name" value="PROTOPORPHYRINOGEN OXIDASE"/>
    <property type="match status" value="1"/>
</dbReference>
<evidence type="ECO:0000259" key="12">
    <source>
        <dbReference type="Pfam" id="PF01593"/>
    </source>
</evidence>
<dbReference type="Gene3D" id="3.50.50.60">
    <property type="entry name" value="FAD/NAD(P)-binding domain"/>
    <property type="match status" value="1"/>
</dbReference>
<dbReference type="PANTHER" id="PTHR42923">
    <property type="entry name" value="PROTOPORPHYRINOGEN OXIDASE"/>
    <property type="match status" value="1"/>
</dbReference>
<reference evidence="13 14" key="1">
    <citation type="submission" date="2024-01" db="EMBL/GenBank/DDBJ databases">
        <title>Comparative genomics of Cryptococcus and Kwoniella reveals pathogenesis evolution and contrasting modes of karyotype evolution via chromosome fusion or intercentromeric recombination.</title>
        <authorList>
            <person name="Coelho M.A."/>
            <person name="David-Palma M."/>
            <person name="Shea T."/>
            <person name="Bowers K."/>
            <person name="McGinley-Smith S."/>
            <person name="Mohammad A.W."/>
            <person name="Gnirke A."/>
            <person name="Yurkov A.M."/>
            <person name="Nowrousian M."/>
            <person name="Sun S."/>
            <person name="Cuomo C.A."/>
            <person name="Heitman J."/>
        </authorList>
    </citation>
    <scope>NUCLEOTIDE SEQUENCE [LARGE SCALE GENOMIC DNA]</scope>
    <source>
        <strain evidence="13 14">PYCC6329</strain>
    </source>
</reference>
<keyword evidence="6 11" id="KW-0274">FAD</keyword>
<dbReference type="GO" id="GO:0004729">
    <property type="term" value="F:oxygen-dependent protoporphyrinogen oxidase activity"/>
    <property type="evidence" value="ECO:0007669"/>
    <property type="project" value="UniProtKB-UniRule"/>
</dbReference>